<sequence length="89" mass="9968">MLKPLNFGNYQALKRYSFNQMNQWATSVYVSGFQDGQDSMPTVLEFDPNTLEEFLLGIDGIGAKTVRKIVQAFIDKGESAWELDAGGEE</sequence>
<accession>A0A8S5PG16</accession>
<dbReference type="GO" id="GO:0004519">
    <property type="term" value="F:endonuclease activity"/>
    <property type="evidence" value="ECO:0007669"/>
    <property type="project" value="UniProtKB-KW"/>
</dbReference>
<keyword evidence="1" id="KW-0540">Nuclease</keyword>
<dbReference type="EMBL" id="BK015404">
    <property type="protein sequence ID" value="DAE05164.1"/>
    <property type="molecule type" value="Genomic_DNA"/>
</dbReference>
<protein>
    <submittedName>
        <fullName evidence="1">DNA repair endonuclease XPF</fullName>
    </submittedName>
</protein>
<organism evidence="1">
    <name type="scientific">Siphoviridae sp. ctZ1O5</name>
    <dbReference type="NCBI Taxonomy" id="2825555"/>
    <lineage>
        <taxon>Viruses</taxon>
        <taxon>Duplodnaviria</taxon>
        <taxon>Heunggongvirae</taxon>
        <taxon>Uroviricota</taxon>
        <taxon>Caudoviricetes</taxon>
    </lineage>
</organism>
<proteinExistence type="predicted"/>
<name>A0A8S5PG16_9CAUD</name>
<keyword evidence="1" id="KW-0378">Hydrolase</keyword>
<evidence type="ECO:0000313" key="1">
    <source>
        <dbReference type="EMBL" id="DAE05164.1"/>
    </source>
</evidence>
<keyword evidence="1" id="KW-0255">Endonuclease</keyword>
<reference evidence="1" key="1">
    <citation type="journal article" date="2021" name="Proc. Natl. Acad. Sci. U.S.A.">
        <title>A Catalog of Tens of Thousands of Viruses from Human Metagenomes Reveals Hidden Associations with Chronic Diseases.</title>
        <authorList>
            <person name="Tisza M.J."/>
            <person name="Buck C.B."/>
        </authorList>
    </citation>
    <scope>NUCLEOTIDE SEQUENCE</scope>
    <source>
        <strain evidence="1">CtZ1O5</strain>
    </source>
</reference>